<feature type="compositionally biased region" description="Polar residues" evidence="1">
    <location>
        <begin position="54"/>
        <end position="63"/>
    </location>
</feature>
<feature type="region of interest" description="Disordered" evidence="1">
    <location>
        <begin position="1"/>
        <end position="78"/>
    </location>
</feature>
<gene>
    <name evidence="2" type="ORF">BKA14_005698</name>
</gene>
<dbReference type="EMBL" id="JACHMF010000001">
    <property type="protein sequence ID" value="MBB4695550.1"/>
    <property type="molecule type" value="Genomic_DNA"/>
</dbReference>
<evidence type="ECO:0000313" key="3">
    <source>
        <dbReference type="Proteomes" id="UP000542742"/>
    </source>
</evidence>
<accession>A0A7W7CVN5</accession>
<dbReference type="Proteomes" id="UP000542742">
    <property type="component" value="Unassembled WGS sequence"/>
</dbReference>
<evidence type="ECO:0000256" key="1">
    <source>
        <dbReference type="SAM" id="MobiDB-lite"/>
    </source>
</evidence>
<dbReference type="RefSeq" id="WP_184953877.1">
    <property type="nucleotide sequence ID" value="NZ_BOMC01000067.1"/>
</dbReference>
<sequence length="187" mass="19538">MAPPKPRGSPGKSEGADGASPIPTPHPAAGGMVSQENMVATTLAAGEIGRDRASTSGGQSTDGDATLSAARPNRDSPQAFVDNIVSNPRSLAGQSAHDIADQFTAAGYQVRVDQSTKRGTSQLSQQVRIEGHPEIANIQVHPGGGRHTPTGSPYWKISTSTQGRIWVIPNDFRGADELSGNVVRYDD</sequence>
<protein>
    <submittedName>
        <fullName evidence="2">Uncharacterized protein</fullName>
    </submittedName>
</protein>
<proteinExistence type="predicted"/>
<dbReference type="AlphaFoldDB" id="A0A7W7CVN5"/>
<evidence type="ECO:0000313" key="2">
    <source>
        <dbReference type="EMBL" id="MBB4695550.1"/>
    </source>
</evidence>
<organism evidence="2 3">
    <name type="scientific">Paractinoplanes abujensis</name>
    <dbReference type="NCBI Taxonomy" id="882441"/>
    <lineage>
        <taxon>Bacteria</taxon>
        <taxon>Bacillati</taxon>
        <taxon>Actinomycetota</taxon>
        <taxon>Actinomycetes</taxon>
        <taxon>Micromonosporales</taxon>
        <taxon>Micromonosporaceae</taxon>
        <taxon>Paractinoplanes</taxon>
    </lineage>
</organism>
<reference evidence="2 3" key="1">
    <citation type="submission" date="2020-08" db="EMBL/GenBank/DDBJ databases">
        <title>Sequencing the genomes of 1000 actinobacteria strains.</title>
        <authorList>
            <person name="Klenk H.-P."/>
        </authorList>
    </citation>
    <scope>NUCLEOTIDE SEQUENCE [LARGE SCALE GENOMIC DNA]</scope>
    <source>
        <strain evidence="2 3">DSM 45518</strain>
    </source>
</reference>
<name>A0A7W7CVN5_9ACTN</name>
<comment type="caution">
    <text evidence="2">The sequence shown here is derived from an EMBL/GenBank/DDBJ whole genome shotgun (WGS) entry which is preliminary data.</text>
</comment>
<keyword evidence="3" id="KW-1185">Reference proteome</keyword>